<organism evidence="1 2">
    <name type="scientific">Ambrosiozyma monospora</name>
    <name type="common">Yeast</name>
    <name type="synonym">Endomycopsis monosporus</name>
    <dbReference type="NCBI Taxonomy" id="43982"/>
    <lineage>
        <taxon>Eukaryota</taxon>
        <taxon>Fungi</taxon>
        <taxon>Dikarya</taxon>
        <taxon>Ascomycota</taxon>
        <taxon>Saccharomycotina</taxon>
        <taxon>Pichiomycetes</taxon>
        <taxon>Pichiales</taxon>
        <taxon>Pichiaceae</taxon>
        <taxon>Ambrosiozyma</taxon>
    </lineage>
</organism>
<reference evidence="1" key="1">
    <citation type="submission" date="2023-04" db="EMBL/GenBank/DDBJ databases">
        <title>Ambrosiozyma monospora NBRC 10751.</title>
        <authorList>
            <person name="Ichikawa N."/>
            <person name="Sato H."/>
            <person name="Tonouchi N."/>
        </authorList>
    </citation>
    <scope>NUCLEOTIDE SEQUENCE</scope>
    <source>
        <strain evidence="1">NBRC 10751</strain>
    </source>
</reference>
<comment type="caution">
    <text evidence="1">The sequence shown here is derived from an EMBL/GenBank/DDBJ whole genome shotgun (WGS) entry which is preliminary data.</text>
</comment>
<evidence type="ECO:0000313" key="1">
    <source>
        <dbReference type="EMBL" id="GME84034.1"/>
    </source>
</evidence>
<name>A0ACB5T988_AMBMO</name>
<gene>
    <name evidence="1" type="ORF">Amon02_000657400</name>
</gene>
<dbReference type="Proteomes" id="UP001165064">
    <property type="component" value="Unassembled WGS sequence"/>
</dbReference>
<keyword evidence="2" id="KW-1185">Reference proteome</keyword>
<dbReference type="EMBL" id="BSXS01005191">
    <property type="protein sequence ID" value="GME84034.1"/>
    <property type="molecule type" value="Genomic_DNA"/>
</dbReference>
<proteinExistence type="predicted"/>
<accession>A0ACB5T988</accession>
<evidence type="ECO:0000313" key="2">
    <source>
        <dbReference type="Proteomes" id="UP001165064"/>
    </source>
</evidence>
<sequence length="71" mass="8157">MEKNSLRFCEVRCLARVYKELNNFDVPSVFDKATQNLIDLGEVVNLEILEPIFDSTINSMSDSRLASFKEI</sequence>
<protein>
    <submittedName>
        <fullName evidence="1">Unnamed protein product</fullName>
    </submittedName>
</protein>